<dbReference type="SUPFAM" id="SSF55729">
    <property type="entry name" value="Acyl-CoA N-acyltransferases (Nat)"/>
    <property type="match status" value="1"/>
</dbReference>
<accession>A0ABY3XJ42</accession>
<sequence length="181" mass="20222">MNIATTSTPVPPPLRWTQTLRDRSQVLIRAISPLDRSAERSFLEGLSAQARRFRFLGQVRSPSEQLLDQLTDIDPEHEVAFVAVVAEGGAERIVGASRYSSSADHQSCECAVTVTDQWQNKGLGSALMKHLIEIARQRGIHRMYSVDLAENLQMRDLATYLGFHVRIDPDDASQVIHELSL</sequence>
<dbReference type="InterPro" id="IPR016181">
    <property type="entry name" value="Acyl_CoA_acyltransferase"/>
</dbReference>
<keyword evidence="2" id="KW-0012">Acyltransferase</keyword>
<dbReference type="CDD" id="cd04301">
    <property type="entry name" value="NAT_SF"/>
    <property type="match status" value="1"/>
</dbReference>
<evidence type="ECO:0000259" key="3">
    <source>
        <dbReference type="PROSITE" id="PS51186"/>
    </source>
</evidence>
<reference evidence="4 5" key="1">
    <citation type="submission" date="2022-03" db="EMBL/GenBank/DDBJ databases">
        <title>Complete genome sequence of Lysobacter capsici VKM B-2533 and Lysobacter gummosus 10.1.1, promising sources of lytic agents.</title>
        <authorList>
            <person name="Tarlachkov S.V."/>
            <person name="Kudryakova I.V."/>
            <person name="Afoshin A.S."/>
            <person name="Leontyevskaya E.A."/>
            <person name="Leontyevskaya N.V."/>
        </authorList>
    </citation>
    <scope>NUCLEOTIDE SEQUENCE [LARGE SCALE GENOMIC DNA]</scope>
    <source>
        <strain evidence="4 5">10.1.1</strain>
    </source>
</reference>
<keyword evidence="1" id="KW-0808">Transferase</keyword>
<dbReference type="Pfam" id="PF00583">
    <property type="entry name" value="Acetyltransf_1"/>
    <property type="match status" value="1"/>
</dbReference>
<keyword evidence="5" id="KW-1185">Reference proteome</keyword>
<dbReference type="Gene3D" id="3.40.630.30">
    <property type="match status" value="1"/>
</dbReference>
<protein>
    <submittedName>
        <fullName evidence="4">GNAT family N-acetyltransferase</fullName>
    </submittedName>
</protein>
<feature type="domain" description="N-acetyltransferase" evidence="3">
    <location>
        <begin position="26"/>
        <end position="181"/>
    </location>
</feature>
<dbReference type="PANTHER" id="PTHR43072">
    <property type="entry name" value="N-ACETYLTRANSFERASE"/>
    <property type="match status" value="1"/>
</dbReference>
<evidence type="ECO:0000256" key="1">
    <source>
        <dbReference type="ARBA" id="ARBA00022679"/>
    </source>
</evidence>
<proteinExistence type="predicted"/>
<dbReference type="RefSeq" id="WP_235115002.1">
    <property type="nucleotide sequence ID" value="NZ_CP011131.1"/>
</dbReference>
<dbReference type="Proteomes" id="UP000829194">
    <property type="component" value="Chromosome"/>
</dbReference>
<evidence type="ECO:0000256" key="2">
    <source>
        <dbReference type="ARBA" id="ARBA00023315"/>
    </source>
</evidence>
<name>A0ABY3XJ42_9GAMM</name>
<dbReference type="PROSITE" id="PS51186">
    <property type="entry name" value="GNAT"/>
    <property type="match status" value="1"/>
</dbReference>
<organism evidence="4 5">
    <name type="scientific">Lysobacter gummosus</name>
    <dbReference type="NCBI Taxonomy" id="262324"/>
    <lineage>
        <taxon>Bacteria</taxon>
        <taxon>Pseudomonadati</taxon>
        <taxon>Pseudomonadota</taxon>
        <taxon>Gammaproteobacteria</taxon>
        <taxon>Lysobacterales</taxon>
        <taxon>Lysobacteraceae</taxon>
        <taxon>Lysobacter</taxon>
    </lineage>
</organism>
<gene>
    <name evidence="4" type="ORF">MOV92_10520</name>
</gene>
<evidence type="ECO:0000313" key="4">
    <source>
        <dbReference type="EMBL" id="UNP31644.1"/>
    </source>
</evidence>
<dbReference type="EMBL" id="CP093547">
    <property type="protein sequence ID" value="UNP31644.1"/>
    <property type="molecule type" value="Genomic_DNA"/>
</dbReference>
<evidence type="ECO:0000313" key="5">
    <source>
        <dbReference type="Proteomes" id="UP000829194"/>
    </source>
</evidence>
<dbReference type="PANTHER" id="PTHR43072:SF23">
    <property type="entry name" value="UPF0039 PROTEIN C11D3.02C"/>
    <property type="match status" value="1"/>
</dbReference>
<dbReference type="InterPro" id="IPR000182">
    <property type="entry name" value="GNAT_dom"/>
</dbReference>